<dbReference type="STRING" id="1280837.A0A316VIY2"/>
<evidence type="ECO:0000313" key="20">
    <source>
        <dbReference type="Proteomes" id="UP000245771"/>
    </source>
</evidence>
<dbReference type="GO" id="GO:1990571">
    <property type="term" value="P:meiotic centromere clustering"/>
    <property type="evidence" value="ECO:0007669"/>
    <property type="project" value="UniProtKB-ARBA"/>
</dbReference>
<feature type="region of interest" description="Disordered" evidence="17">
    <location>
        <begin position="871"/>
        <end position="907"/>
    </location>
</feature>
<evidence type="ECO:0000256" key="11">
    <source>
        <dbReference type="ARBA" id="ARBA00022838"/>
    </source>
</evidence>
<feature type="compositionally biased region" description="Basic and acidic residues" evidence="17">
    <location>
        <begin position="2035"/>
        <end position="2048"/>
    </location>
</feature>
<evidence type="ECO:0000256" key="16">
    <source>
        <dbReference type="PROSITE-ProRule" id="PRU00103"/>
    </source>
</evidence>
<dbReference type="InterPro" id="IPR024395">
    <property type="entry name" value="CLASP_N_dom"/>
</dbReference>
<dbReference type="FunFam" id="1.25.10.10:FF:000063">
    <property type="entry name" value="Putative cytoskeleton-associated protein 5"/>
    <property type="match status" value="1"/>
</dbReference>
<feature type="compositionally biased region" description="Basic and acidic residues" evidence="17">
    <location>
        <begin position="1696"/>
        <end position="1705"/>
    </location>
</feature>
<dbReference type="PANTHER" id="PTHR12609">
    <property type="entry name" value="MICROTUBULE ASSOCIATED PROTEIN XMAP215"/>
    <property type="match status" value="1"/>
</dbReference>
<protein>
    <submittedName>
        <fullName evidence="19">ARM repeat-containing protein</fullName>
    </submittedName>
</protein>
<dbReference type="InterPro" id="IPR034085">
    <property type="entry name" value="TOG"/>
</dbReference>
<feature type="region of interest" description="Disordered" evidence="17">
    <location>
        <begin position="1143"/>
        <end position="1213"/>
    </location>
</feature>
<evidence type="ECO:0000256" key="17">
    <source>
        <dbReference type="SAM" id="MobiDB-lite"/>
    </source>
</evidence>
<feature type="compositionally biased region" description="Polar residues" evidence="17">
    <location>
        <begin position="2223"/>
        <end position="2237"/>
    </location>
</feature>
<feature type="compositionally biased region" description="Polar residues" evidence="17">
    <location>
        <begin position="2049"/>
        <end position="2067"/>
    </location>
</feature>
<dbReference type="GO" id="GO:0030951">
    <property type="term" value="P:establishment or maintenance of microtubule cytoskeleton polarity"/>
    <property type="evidence" value="ECO:0007669"/>
    <property type="project" value="InterPro"/>
</dbReference>
<dbReference type="FunFam" id="1.25.10.10:FF:000019">
    <property type="entry name" value="Cytoskeleton-associated protein 5"/>
    <property type="match status" value="1"/>
</dbReference>
<dbReference type="GO" id="GO:0046785">
    <property type="term" value="P:microtubule polymerization"/>
    <property type="evidence" value="ECO:0007669"/>
    <property type="project" value="InterPro"/>
</dbReference>
<keyword evidence="10" id="KW-0498">Mitosis</keyword>
<dbReference type="InterPro" id="IPR045110">
    <property type="entry name" value="XMAP215"/>
</dbReference>
<sequence>MDEFPVGGGSGSGMGGGGAPSEEDYSKMPIEDRLGSKVWKARVSGYEELIGKFEKSPAEDAPIFKPYTRNPDLVKAMVIDSNAVAQEKALDAVKAFLSFGGKPAGSTRETVLPSLAEKCFGAMRAGTKKSALDIVSLYAESEDIVGCEGLVLNVIQGTSAKQPKVVATAVTALTHLVRDFGPKQVSFKPILKKLPDLFGHSDKNVRAEAGSLAQELHKWIGLALEPTLSLLKDIQVKELREQFAAIDQAVEKHTTPSRYLTSQRPVDNVEATSDPTAAAAAETNGGGQPAEEVDAFEFLDPKDPLKSKEWPENFDEMINSTKWLERKEVIDQCLKALEATPKIIHTPALDSIIDILSEKVKKDVNINVVLSACQCIQKFALGLRGAFAKNKDKALPALLEKLKERKESTVKVLADTLDAVFQTVSFSDILEVTLNATKHKNPQVKTGAIQFLVRCLRETRSMPAKADIKPIADALVAATADGSSDVRDAGAQGLGTLMKLIGERAMNQYIDGLDDIKKGKIQEQYKSATVKVKQAGAAPASRPAPAAAPPKPQSRPAPVAAARKPAVVAAAEKPNFASSPAPAAAKAPAAVSRGPPARLLAGASKAPPAVAKPAAASTSRPAPAAKKSAGASGSSKAAGVNEPVKYRYHPDEAEARSSEIVPAHIQEELSTSVWKDRLAAMVKFNEWLKLESETVESELIVRFLSRKPGWKESNFQVMSEVYNAFKMLSTDCPSFGRSSVAISIAPLCEKLGDIKLKVPAADTLMQYGERTSIGFVISQALTPLSNLKAPKAIADSLLWVNQALLDFGTANIDVRGLVDHLLNCLKSANAAVRTNATTCIGTLSRFLGPALTNLLGDINPQLRSTVEAEIEKASKEPAPTPTRTCEETRPKAVAAGAADEGPTGPSVEEDDALDALIPRVDLDNIIPSSAIAKLGDANWKERKEGLEEINAILDANTRLKPKMGELGTALKTRFSDNNVQVRTMALDALCKISTGMGKGFEGFVRTFVPSVTQVLADAKAPLRAAASKALTAMAEQTGAAPMISGFVSVLESKAANPTLRQDLFAWLGLWFEQHSPDKNTDLSGLAFPAIVCLDDKLAAVRKAAQSVLPFIIMRAGYKFVMEQTNSLKAASRNTVIPLIDAAKGQASSKAPPPPPPSQGVSARLENGSASSAPAKLPNVVRRAAQAPTPSTTDDARSVSSSTSSVSGRAGGVKAPTAVVRSLKAPANTIEGTPARLPRVGVRKTTYAPVATNSSSSSSNAAATEKSAPFVNGDEKFKMMREKREGGKNSLYWIGADAAPRSDLAETLRAQCEHHLSPALIDKMFSKDHNAERDYLSALTVLIDHLAHTETSLEEFAITPDEAVARIKANSDLLFKYVAIRLTDNNTSIALKCLDLLDQLIAVLRSQEYHMSDYEANAILPCVLAKFGDPKVAFRDRIRSDILRKVTNIYPPSKVLGHYMEEGLPSKNSRVRTECLAELAHLFHRYGTQICSLPKTMPLIAVHISDRDNGVRTGALMAISEVYKIVGDAVWQYVGELPLRDRGLLEERLRRVTVSGSNGAEDAAVVLAQASVASTPPVERVSQTAATPRQVSSMSTLPKSRGGTTQIQPPMQSRMAMPSRLARPASMIGQPGAKSSNGPSGLPDRQSQPDARLSRVQAPSGLQRPTSRTFGSNGGAVNVSQTELKKVSSDAKLPSTKRSDENGHDEELWDVEQTINEILSSDSDRSVRALKKLATDIQNCSPALVQNADRLAVAYGKLMHRAYGQMNNNTAEAERLKKHLMYTGTNIFDNTRLWDDPIEGTQRTLGSYVTKPALVVLLTELLSQLIGTKGATDAETQTQGRYLNIMVLRSFSSCNVNVLFGACLTMLTEATEDLEDLQSRGDAELVDKRVKFADLICKCIWKMTRKLTQSLQDDLVDAALLLQDLETFLQAIPPVIWKERAANGMPMGDVPLRTIKVIIAHIGNAFGEQALDLLEGIPDAEHSHVYTYMLRACEHQLSSEGGREAKAAKAPEDAIFDDEAQARLSPSIPSTPSVASRRERLPERSRTDSEAGSMTRSESQYSVATSDEGNAAELRQIFDRISNKSESRSAIRDLYLFSRKYPEKEGLIMRSLEQTGPIFQKFIKRAMANHALEDGEPSPFQDDTMTPRQSMLLSSPGAQSTASPSTRNSFPTTNYAGRNGDSQRNSYMSPSSSRTSNLNLAALTGINSSPSTPNSGIAGFRGAQSPTINSSPSANRYSVNDDRLAQLRAKFARSSSMQSSTAE</sequence>
<dbReference type="OrthoDB" id="205662at2759"/>
<dbReference type="GO" id="GO:0051315">
    <property type="term" value="P:attachment of mitotic spindle microtubules to kinetochore"/>
    <property type="evidence" value="ECO:0007669"/>
    <property type="project" value="UniProtKB-ARBA"/>
</dbReference>
<dbReference type="SMART" id="SM01349">
    <property type="entry name" value="TOG"/>
    <property type="match status" value="5"/>
</dbReference>
<feature type="region of interest" description="Disordered" evidence="17">
    <location>
        <begin position="1575"/>
        <end position="1707"/>
    </location>
</feature>
<evidence type="ECO:0000256" key="1">
    <source>
        <dbReference type="ARBA" id="ARBA00004300"/>
    </source>
</evidence>
<gene>
    <name evidence="19" type="ORF">FA14DRAFT_134460</name>
</gene>
<evidence type="ECO:0000256" key="9">
    <source>
        <dbReference type="ARBA" id="ARBA00022737"/>
    </source>
</evidence>
<accession>A0A316VIY2</accession>
<evidence type="ECO:0000259" key="18">
    <source>
        <dbReference type="SMART" id="SM01349"/>
    </source>
</evidence>
<feature type="compositionally biased region" description="Polar residues" evidence="17">
    <location>
        <begin position="1632"/>
        <end position="1648"/>
    </location>
</feature>
<evidence type="ECO:0000256" key="3">
    <source>
        <dbReference type="ARBA" id="ARBA00004647"/>
    </source>
</evidence>
<evidence type="ECO:0000256" key="4">
    <source>
        <dbReference type="ARBA" id="ARBA00009549"/>
    </source>
</evidence>
<keyword evidence="20" id="KW-1185">Reference proteome</keyword>
<dbReference type="PROSITE" id="PS50077">
    <property type="entry name" value="HEAT_REPEAT"/>
    <property type="match status" value="2"/>
</dbReference>
<feature type="compositionally biased region" description="Low complexity" evidence="17">
    <location>
        <begin position="533"/>
        <end position="545"/>
    </location>
</feature>
<organism evidence="19 20">
    <name type="scientific">Meira miltonrushii</name>
    <dbReference type="NCBI Taxonomy" id="1280837"/>
    <lineage>
        <taxon>Eukaryota</taxon>
        <taxon>Fungi</taxon>
        <taxon>Dikarya</taxon>
        <taxon>Basidiomycota</taxon>
        <taxon>Ustilaginomycotina</taxon>
        <taxon>Exobasidiomycetes</taxon>
        <taxon>Exobasidiales</taxon>
        <taxon>Brachybasidiaceae</taxon>
        <taxon>Meira</taxon>
    </lineage>
</organism>
<dbReference type="InterPro" id="IPR021133">
    <property type="entry name" value="HEAT_type_2"/>
</dbReference>
<comment type="similarity">
    <text evidence="15">Belongs to the TOG/XMAP215 family.</text>
</comment>
<dbReference type="Pfam" id="PF21041">
    <property type="entry name" value="XMAP215_CLASP_TOG"/>
    <property type="match status" value="3"/>
</dbReference>
<feature type="compositionally biased region" description="Low complexity" evidence="17">
    <location>
        <begin position="601"/>
        <end position="638"/>
    </location>
</feature>
<feature type="region of interest" description="Disordered" evidence="17">
    <location>
        <begin position="2023"/>
        <end position="2067"/>
    </location>
</feature>
<comment type="similarity">
    <text evidence="4">Belongs to the CLASP family.</text>
</comment>
<dbReference type="Pfam" id="PF12348">
    <property type="entry name" value="CLASP_N"/>
    <property type="match status" value="1"/>
</dbReference>
<evidence type="ECO:0000256" key="8">
    <source>
        <dbReference type="ARBA" id="ARBA00022701"/>
    </source>
</evidence>
<dbReference type="GO" id="GO:0005881">
    <property type="term" value="C:cytoplasmic microtubule"/>
    <property type="evidence" value="ECO:0007669"/>
    <property type="project" value="UniProtKB-ARBA"/>
</dbReference>
<dbReference type="GO" id="GO:0000776">
    <property type="term" value="C:kinetochore"/>
    <property type="evidence" value="ECO:0007669"/>
    <property type="project" value="UniProtKB-KW"/>
</dbReference>
<feature type="compositionally biased region" description="Low complexity" evidence="17">
    <location>
        <begin position="1197"/>
        <end position="1207"/>
    </location>
</feature>
<dbReference type="Gene3D" id="1.25.10.10">
    <property type="entry name" value="Leucine-rich Repeat Variant"/>
    <property type="match status" value="5"/>
</dbReference>
<dbReference type="InterPro" id="IPR016024">
    <property type="entry name" value="ARM-type_fold"/>
</dbReference>
<dbReference type="Pfam" id="PF21040">
    <property type="entry name" value="CEP104-like_TOG"/>
    <property type="match status" value="1"/>
</dbReference>
<evidence type="ECO:0000256" key="10">
    <source>
        <dbReference type="ARBA" id="ARBA00022776"/>
    </source>
</evidence>
<dbReference type="InParanoid" id="A0A316VIY2"/>
<dbReference type="SUPFAM" id="SSF48371">
    <property type="entry name" value="ARM repeat"/>
    <property type="match status" value="2"/>
</dbReference>
<dbReference type="Proteomes" id="UP000245771">
    <property type="component" value="Unassembled WGS sequence"/>
</dbReference>
<evidence type="ECO:0000256" key="12">
    <source>
        <dbReference type="ARBA" id="ARBA00023212"/>
    </source>
</evidence>
<evidence type="ECO:0000256" key="13">
    <source>
        <dbReference type="ARBA" id="ARBA00023306"/>
    </source>
</evidence>
<dbReference type="GeneID" id="37018766"/>
<dbReference type="GO" id="GO:0000922">
    <property type="term" value="C:spindle pole"/>
    <property type="evidence" value="ECO:0007669"/>
    <property type="project" value="UniProtKB-SubCell"/>
</dbReference>
<keyword evidence="11" id="KW-0995">Kinetochore</keyword>
<dbReference type="GO" id="GO:0044732">
    <property type="term" value="C:mitotic spindle pole body"/>
    <property type="evidence" value="ECO:0007669"/>
    <property type="project" value="UniProtKB-ARBA"/>
</dbReference>
<evidence type="ECO:0000313" key="19">
    <source>
        <dbReference type="EMBL" id="PWN35981.1"/>
    </source>
</evidence>
<comment type="subcellular location">
    <subcellularLocation>
        <location evidence="2">Chromosome</location>
        <location evidence="2">Centromere</location>
        <location evidence="2">Kinetochore</location>
    </subcellularLocation>
    <subcellularLocation>
        <location evidence="1">Cytoplasm</location>
        <location evidence="1">Cytoskeleton</location>
        <location evidence="1">Microtubule organizing center</location>
        <location evidence="1">Centrosome</location>
    </subcellularLocation>
    <subcellularLocation>
        <location evidence="3">Cytoplasm</location>
        <location evidence="3">Cytoskeleton</location>
        <location evidence="3">Spindle pole</location>
    </subcellularLocation>
</comment>
<evidence type="ECO:0000256" key="6">
    <source>
        <dbReference type="ARBA" id="ARBA00022490"/>
    </source>
</evidence>
<feature type="repeat" description="HEAT" evidence="16">
    <location>
        <begin position="471"/>
        <end position="509"/>
    </location>
</feature>
<dbReference type="EMBL" id="KZ819603">
    <property type="protein sequence ID" value="PWN35981.1"/>
    <property type="molecule type" value="Genomic_DNA"/>
</dbReference>
<evidence type="ECO:0000256" key="15">
    <source>
        <dbReference type="ARBA" id="ARBA00025722"/>
    </source>
</evidence>
<feature type="region of interest" description="Disordered" evidence="17">
    <location>
        <begin position="1"/>
        <end position="26"/>
    </location>
</feature>
<evidence type="ECO:0000256" key="5">
    <source>
        <dbReference type="ARBA" id="ARBA00022454"/>
    </source>
</evidence>
<feature type="compositionally biased region" description="Polar residues" evidence="17">
    <location>
        <begin position="2140"/>
        <end position="2214"/>
    </location>
</feature>
<dbReference type="GO" id="GO:0051010">
    <property type="term" value="F:microtubule plus-end binding"/>
    <property type="evidence" value="ECO:0007669"/>
    <property type="project" value="InterPro"/>
</dbReference>
<feature type="compositionally biased region" description="Gly residues" evidence="17">
    <location>
        <begin position="1"/>
        <end position="19"/>
    </location>
</feature>
<dbReference type="GO" id="GO:0051301">
    <property type="term" value="P:cell division"/>
    <property type="evidence" value="ECO:0007669"/>
    <property type="project" value="UniProtKB-KW"/>
</dbReference>
<keyword evidence="13" id="KW-0131">Cell cycle</keyword>
<feature type="domain" description="TOG" evidence="18">
    <location>
        <begin position="17"/>
        <end position="252"/>
    </location>
</feature>
<feature type="region of interest" description="Disordered" evidence="17">
    <location>
        <begin position="2132"/>
        <end position="2240"/>
    </location>
</feature>
<dbReference type="InterPro" id="IPR011989">
    <property type="entry name" value="ARM-like"/>
</dbReference>
<name>A0A316VIY2_9BASI</name>
<keyword evidence="6" id="KW-0963">Cytoplasm</keyword>
<evidence type="ECO:0000256" key="14">
    <source>
        <dbReference type="ARBA" id="ARBA00023328"/>
    </source>
</evidence>
<evidence type="ECO:0000256" key="2">
    <source>
        <dbReference type="ARBA" id="ARBA00004629"/>
    </source>
</evidence>
<dbReference type="InterPro" id="IPR048491">
    <property type="entry name" value="XMAP215_CLASP_TOG"/>
</dbReference>
<dbReference type="GO" id="GO:1990498">
    <property type="term" value="C:mitotic spindle microtubule"/>
    <property type="evidence" value="ECO:0007669"/>
    <property type="project" value="UniProtKB-ARBA"/>
</dbReference>
<feature type="compositionally biased region" description="Pro residues" evidence="17">
    <location>
        <begin position="546"/>
        <end position="555"/>
    </location>
</feature>
<keyword evidence="14" id="KW-0137">Centromere</keyword>
<keyword evidence="7" id="KW-0132">Cell division</keyword>
<feature type="repeat" description="HEAT" evidence="16">
    <location>
        <begin position="1007"/>
        <end position="1044"/>
    </location>
</feature>
<keyword evidence="8" id="KW-0493">Microtubule</keyword>
<feature type="compositionally biased region" description="Polar residues" evidence="17">
    <location>
        <begin position="1580"/>
        <end position="1610"/>
    </location>
</feature>
<dbReference type="GO" id="GO:0000022">
    <property type="term" value="P:mitotic spindle elongation"/>
    <property type="evidence" value="ECO:0007669"/>
    <property type="project" value="UniProtKB-ARBA"/>
</dbReference>
<feature type="compositionally biased region" description="Polar residues" evidence="17">
    <location>
        <begin position="256"/>
        <end position="275"/>
    </location>
</feature>
<dbReference type="FunFam" id="1.25.10.10:FF:000050">
    <property type="entry name" value="Cytoskeleton-associated protein 5 isoform X1"/>
    <property type="match status" value="1"/>
</dbReference>
<dbReference type="GO" id="GO:0099070">
    <property type="term" value="C:static microtubule bundle"/>
    <property type="evidence" value="ECO:0007669"/>
    <property type="project" value="UniProtKB-ARBA"/>
</dbReference>
<feature type="region of interest" description="Disordered" evidence="17">
    <location>
        <begin position="254"/>
        <end position="289"/>
    </location>
</feature>
<evidence type="ECO:0000256" key="7">
    <source>
        <dbReference type="ARBA" id="ARBA00022618"/>
    </source>
</evidence>
<feature type="domain" description="TOG" evidence="18">
    <location>
        <begin position="1302"/>
        <end position="1557"/>
    </location>
</feature>
<keyword evidence="12" id="KW-0206">Cytoskeleton</keyword>
<reference evidence="19 20" key="1">
    <citation type="journal article" date="2018" name="Mol. Biol. Evol.">
        <title>Broad Genomic Sampling Reveals a Smut Pathogenic Ancestry of the Fungal Clade Ustilaginomycotina.</title>
        <authorList>
            <person name="Kijpornyongpan T."/>
            <person name="Mondo S.J."/>
            <person name="Barry K."/>
            <person name="Sandor L."/>
            <person name="Lee J."/>
            <person name="Lipzen A."/>
            <person name="Pangilinan J."/>
            <person name="LaButti K."/>
            <person name="Hainaut M."/>
            <person name="Henrissat B."/>
            <person name="Grigoriev I.V."/>
            <person name="Spatafora J.W."/>
            <person name="Aime M.C."/>
        </authorList>
    </citation>
    <scope>NUCLEOTIDE SEQUENCE [LARGE SCALE GENOMIC DNA]</scope>
    <source>
        <strain evidence="19 20">MCA 3882</strain>
    </source>
</reference>
<proteinExistence type="inferred from homology"/>
<dbReference type="RefSeq" id="XP_025356283.1">
    <property type="nucleotide sequence ID" value="XM_025496985.1"/>
</dbReference>
<feature type="domain" description="TOG" evidence="18">
    <location>
        <begin position="297"/>
        <end position="534"/>
    </location>
</feature>
<feature type="region of interest" description="Disordered" evidence="17">
    <location>
        <begin position="598"/>
        <end position="638"/>
    </location>
</feature>
<feature type="domain" description="TOG" evidence="18">
    <location>
        <begin position="915"/>
        <end position="1148"/>
    </location>
</feature>
<dbReference type="GO" id="GO:0061863">
    <property type="term" value="F:microtubule plus end polymerase"/>
    <property type="evidence" value="ECO:0007669"/>
    <property type="project" value="InterPro"/>
</dbReference>
<feature type="region of interest" description="Disordered" evidence="17">
    <location>
        <begin position="533"/>
        <end position="561"/>
    </location>
</feature>
<dbReference type="FunFam" id="1.25.10.10:FF:000068">
    <property type="entry name" value="cytoskeleton-associated protein 5 isoform X1"/>
    <property type="match status" value="1"/>
</dbReference>
<keyword evidence="9" id="KW-0677">Repeat</keyword>
<keyword evidence="5" id="KW-0158">Chromosome</keyword>
<feature type="domain" description="TOG" evidence="18">
    <location>
        <begin position="647"/>
        <end position="879"/>
    </location>
</feature>